<dbReference type="SUPFAM" id="SSF48452">
    <property type="entry name" value="TPR-like"/>
    <property type="match status" value="1"/>
</dbReference>
<dbReference type="GO" id="GO:0005525">
    <property type="term" value="F:GTP binding"/>
    <property type="evidence" value="ECO:0007669"/>
    <property type="project" value="UniProtKB-KW"/>
</dbReference>
<dbReference type="EMBL" id="CP023326">
    <property type="protein sequence ID" value="ATY66213.1"/>
    <property type="molecule type" value="Genomic_DNA"/>
</dbReference>
<gene>
    <name evidence="10" type="ORF">A9K55_001298</name>
</gene>
<protein>
    <recommendedName>
        <fullName evidence="3">GPN-loop GTPase 1</fullName>
    </recommendedName>
</protein>
<evidence type="ECO:0000256" key="3">
    <source>
        <dbReference type="ARBA" id="ARBA00014579"/>
    </source>
</evidence>
<comment type="similarity">
    <text evidence="2">Belongs to the GPN-loop GTPase family.</text>
</comment>
<comment type="subcellular location">
    <subcellularLocation>
        <location evidence="1">Cytoplasm</location>
    </subcellularLocation>
</comment>
<dbReference type="InterPro" id="IPR027417">
    <property type="entry name" value="P-loop_NTPase"/>
</dbReference>
<evidence type="ECO:0000313" key="11">
    <source>
        <dbReference type="Proteomes" id="UP000323067"/>
    </source>
</evidence>
<reference evidence="10 11" key="1">
    <citation type="journal article" date="2017" name="BMC Genomics">
        <title>Chromosome level assembly and secondary metabolite potential of the parasitic fungus Cordyceps militaris.</title>
        <authorList>
            <person name="Kramer G.J."/>
            <person name="Nodwell J.R."/>
        </authorList>
    </citation>
    <scope>NUCLEOTIDE SEQUENCE [LARGE SCALE GENOMIC DNA]</scope>
    <source>
        <strain evidence="10 11">ATCC 34164</strain>
    </source>
</reference>
<dbReference type="OrthoDB" id="434695at2759"/>
<keyword evidence="6" id="KW-0547">Nucleotide-binding</keyword>
<proteinExistence type="inferred from homology"/>
<accession>A0A2H4SSY7</accession>
<dbReference type="AlphaFoldDB" id="A0A2H4SSY7"/>
<keyword evidence="5" id="KW-0597">Phosphoprotein</keyword>
<dbReference type="VEuPathDB" id="FungiDB:A9K55_001298"/>
<dbReference type="Gene3D" id="1.25.40.10">
    <property type="entry name" value="Tetratricopeptide repeat domain"/>
    <property type="match status" value="2"/>
</dbReference>
<evidence type="ECO:0000256" key="7">
    <source>
        <dbReference type="ARBA" id="ARBA00022801"/>
    </source>
</evidence>
<dbReference type="SUPFAM" id="SSF52540">
    <property type="entry name" value="P-loop containing nucleoside triphosphate hydrolases"/>
    <property type="match status" value="1"/>
</dbReference>
<feature type="compositionally biased region" description="Basic and acidic residues" evidence="9">
    <location>
        <begin position="458"/>
        <end position="478"/>
    </location>
</feature>
<dbReference type="GO" id="GO:0034044">
    <property type="term" value="C:exomer complex"/>
    <property type="evidence" value="ECO:0007669"/>
    <property type="project" value="TreeGrafter"/>
</dbReference>
<feature type="compositionally biased region" description="Acidic residues" evidence="9">
    <location>
        <begin position="993"/>
        <end position="1010"/>
    </location>
</feature>
<dbReference type="InterPro" id="IPR004130">
    <property type="entry name" value="Gpn"/>
</dbReference>
<dbReference type="InterPro" id="IPR030230">
    <property type="entry name" value="Gpn1/Npa3/XAB1"/>
</dbReference>
<evidence type="ECO:0000256" key="1">
    <source>
        <dbReference type="ARBA" id="ARBA00004496"/>
    </source>
</evidence>
<dbReference type="CDD" id="cd17870">
    <property type="entry name" value="GPN1"/>
    <property type="match status" value="1"/>
</dbReference>
<evidence type="ECO:0000256" key="2">
    <source>
        <dbReference type="ARBA" id="ARBA00005290"/>
    </source>
</evidence>
<dbReference type="InterPro" id="IPR011990">
    <property type="entry name" value="TPR-like_helical_dom_sf"/>
</dbReference>
<feature type="compositionally biased region" description="Basic and acidic residues" evidence="9">
    <location>
        <begin position="949"/>
        <end position="976"/>
    </location>
</feature>
<keyword evidence="7" id="KW-0378">Hydrolase</keyword>
<dbReference type="VEuPathDB" id="FungiDB:CCM_08359"/>
<dbReference type="VEuPathDB" id="FungiDB:CCM_08360"/>
<feature type="region of interest" description="Disordered" evidence="9">
    <location>
        <begin position="430"/>
        <end position="506"/>
    </location>
</feature>
<dbReference type="GO" id="GO:0006893">
    <property type="term" value="P:Golgi to plasma membrane transport"/>
    <property type="evidence" value="ECO:0007669"/>
    <property type="project" value="UniProtKB-ARBA"/>
</dbReference>
<dbReference type="Gene3D" id="3.40.50.300">
    <property type="entry name" value="P-loop containing nucleotide triphosphate hydrolases"/>
    <property type="match status" value="1"/>
</dbReference>
<dbReference type="GO" id="GO:0003924">
    <property type="term" value="F:GTPase activity"/>
    <property type="evidence" value="ECO:0007669"/>
    <property type="project" value="InterPro"/>
</dbReference>
<evidence type="ECO:0000256" key="5">
    <source>
        <dbReference type="ARBA" id="ARBA00022553"/>
    </source>
</evidence>
<dbReference type="FunFam" id="3.40.50.300:FF:000579">
    <property type="entry name" value="GPN-loop GTPase"/>
    <property type="match status" value="1"/>
</dbReference>
<feature type="compositionally biased region" description="Gly residues" evidence="9">
    <location>
        <begin position="983"/>
        <end position="992"/>
    </location>
</feature>
<dbReference type="FunFam" id="1.25.40.10:FF:000149">
    <property type="entry name" value="Clathrin-coated vesiclec protein (Bud7)"/>
    <property type="match status" value="1"/>
</dbReference>
<dbReference type="PANTHER" id="PTHR31975">
    <property type="entry name" value="BUD SITE SELECTION PROTEIN 7-RELATED"/>
    <property type="match status" value="1"/>
</dbReference>
<dbReference type="InterPro" id="IPR015374">
    <property type="entry name" value="ChAPs"/>
</dbReference>
<evidence type="ECO:0000256" key="9">
    <source>
        <dbReference type="SAM" id="MobiDB-lite"/>
    </source>
</evidence>
<dbReference type="Pfam" id="PF03029">
    <property type="entry name" value="ATP_bind_1"/>
    <property type="match status" value="1"/>
</dbReference>
<feature type="compositionally biased region" description="Basic and acidic residues" evidence="9">
    <location>
        <begin position="1011"/>
        <end position="1022"/>
    </location>
</feature>
<sequence length="1046" mass="116898">MLAPAVPEITEENLHESIDARTESLLTLRELGPPDLVHLLRQSTRNPLKQSGVYHHVTGVDASSSASLAAYINTLTYKEHGPSATSKIVEGVFWLDMRVHVSIPGTVESYCVDERGEKRKASEDLWLETYLCSVLRAYSYADDGSGDTIRKIMGVRRFNPVTNTEAEHRFLFAAEQLFFRGWQLGSDSVVQVPTNVSNHLTTGLLKYLETTGRYASGINLFEKLRTQSIEVSSLLAKVQFMGSEEVAGVNVLYESLQQTPMDYVMLDTQAEFLMKKAQKAETPEQRTDRLKMAMGCADRSTVAAPSEFGTWARLAQVYVAMEDWENALTTLNSCPMFTYQDKDAPLMPEPKEVQLPILTETRLDEIDSEPESRFSEQVDPSILGLRAAAYRGTFKQAYSILTEMTSKIGWDQLLKIRSTVFVMEDEYRTEKHEATQGAHKRTPSTDGLRGTPDPTSNGDDKAEAEGEDKGKETEHTNGEENGVERPSNTIDPKILKGDQENGDGDEVLSKLNTKRLCERWLDSLFMVLYEDLRVYTIWRTQMAQYRAQQMQYKKSAEEWEILGSLAERLQHFDEAVEAYRACLSLRFSPKALSGVLRVYERSKSTRESVASVIRLVTWQYRWYSEFSPELLHTIRTLIEDEGAVKVRSIIQATSLPQAEIMASESSSVTSASSPVAIVCVGMAGSGKTTFMQRINAHLHEKETPPYVMNLDPAVISVPFESNIDIRDSVNYEEVMKQYNLGPNGGILTSLNLFATKVDQIVNLLEKRAKPDPENPQKKPIHNILVDTPGQIEVFVWSASGTILLESLASSFPTVVAYIIDTPRTSSTSTFMSNMLYACSILYKTKLPMILVFNKTDVKDAAFAKEWMTDFEAFQEALRRDEESDALGGVEGGGHGGSGYMGSLLNSMSLVLEEFYAHLSMVGVSARTGTGIDDFFAAVEDKHQEFLRDYQPELERRRAEREDQKKASREKELDKMMQDMAVTSGGGGVGEGQGGEDEEMESSGDDEDSGDEATKKSLQERYEAALGDNEDSVLADASFAKYLHTQR</sequence>
<evidence type="ECO:0000256" key="6">
    <source>
        <dbReference type="ARBA" id="ARBA00022741"/>
    </source>
</evidence>
<name>A0A2H4SSY7_CORMI</name>
<dbReference type="Proteomes" id="UP000323067">
    <property type="component" value="Chromosome iii"/>
</dbReference>
<dbReference type="PANTHER" id="PTHR31975:SF1">
    <property type="entry name" value="BUD SITE SELECTION PROTEIN 7-RELATED"/>
    <property type="match status" value="1"/>
</dbReference>
<evidence type="ECO:0000256" key="4">
    <source>
        <dbReference type="ARBA" id="ARBA00022490"/>
    </source>
</evidence>
<keyword evidence="4" id="KW-0963">Cytoplasm</keyword>
<keyword evidence="8" id="KW-0342">GTP-binding</keyword>
<evidence type="ECO:0000256" key="8">
    <source>
        <dbReference type="ARBA" id="ARBA00023134"/>
    </source>
</evidence>
<dbReference type="Pfam" id="PF09295">
    <property type="entry name" value="ChAPs"/>
    <property type="match status" value="1"/>
</dbReference>
<organism evidence="10 11">
    <name type="scientific">Cordyceps militaris</name>
    <name type="common">Caterpillar fungus</name>
    <name type="synonym">Clavaria militaris</name>
    <dbReference type="NCBI Taxonomy" id="73501"/>
    <lineage>
        <taxon>Eukaryota</taxon>
        <taxon>Fungi</taxon>
        <taxon>Dikarya</taxon>
        <taxon>Ascomycota</taxon>
        <taxon>Pezizomycotina</taxon>
        <taxon>Sordariomycetes</taxon>
        <taxon>Hypocreomycetidae</taxon>
        <taxon>Hypocreales</taxon>
        <taxon>Cordycipitaceae</taxon>
        <taxon>Cordyceps</taxon>
    </lineage>
</organism>
<evidence type="ECO:0000313" key="10">
    <source>
        <dbReference type="EMBL" id="ATY66213.1"/>
    </source>
</evidence>
<feature type="region of interest" description="Disordered" evidence="9">
    <location>
        <begin position="949"/>
        <end position="1034"/>
    </location>
</feature>